<dbReference type="Proteomes" id="UP000708148">
    <property type="component" value="Unassembled WGS sequence"/>
</dbReference>
<organism evidence="2 3">
    <name type="scientific">Ostreobium quekettii</name>
    <dbReference type="NCBI Taxonomy" id="121088"/>
    <lineage>
        <taxon>Eukaryota</taxon>
        <taxon>Viridiplantae</taxon>
        <taxon>Chlorophyta</taxon>
        <taxon>core chlorophytes</taxon>
        <taxon>Ulvophyceae</taxon>
        <taxon>TCBD clade</taxon>
        <taxon>Bryopsidales</taxon>
        <taxon>Ostreobineae</taxon>
        <taxon>Ostreobiaceae</taxon>
        <taxon>Ostreobium</taxon>
    </lineage>
</organism>
<comment type="caution">
    <text evidence="2">The sequence shown here is derived from an EMBL/GenBank/DDBJ whole genome shotgun (WGS) entry which is preliminary data.</text>
</comment>
<keyword evidence="1" id="KW-1133">Transmembrane helix</keyword>
<proteinExistence type="predicted"/>
<reference evidence="2" key="1">
    <citation type="submission" date="2020-12" db="EMBL/GenBank/DDBJ databases">
        <authorList>
            <person name="Iha C."/>
        </authorList>
    </citation>
    <scope>NUCLEOTIDE SEQUENCE</scope>
</reference>
<dbReference type="EMBL" id="CAJHUC010001049">
    <property type="protein sequence ID" value="CAD7699548.1"/>
    <property type="molecule type" value="Genomic_DNA"/>
</dbReference>
<keyword evidence="1" id="KW-0472">Membrane</keyword>
<evidence type="ECO:0000313" key="3">
    <source>
        <dbReference type="Proteomes" id="UP000708148"/>
    </source>
</evidence>
<gene>
    <name evidence="2" type="ORF">OSTQU699_LOCUS4907</name>
</gene>
<dbReference type="AlphaFoldDB" id="A0A8S1J038"/>
<feature type="transmembrane region" description="Helical" evidence="1">
    <location>
        <begin position="15"/>
        <end position="32"/>
    </location>
</feature>
<sequence>MEEAQTHPALGQDHVFSWAVVVMCIGISAGSAQEMRGPAAGHSVGAGRPSVEPVGAGGAGLGALAQCADCQCDYCARSASARYWWDGCCVPTQVLSARRLQ</sequence>
<protein>
    <submittedName>
        <fullName evidence="2">Uncharacterized protein</fullName>
    </submittedName>
</protein>
<evidence type="ECO:0000256" key="1">
    <source>
        <dbReference type="SAM" id="Phobius"/>
    </source>
</evidence>
<keyword evidence="1" id="KW-0812">Transmembrane</keyword>
<accession>A0A8S1J038</accession>
<keyword evidence="3" id="KW-1185">Reference proteome</keyword>
<name>A0A8S1J038_9CHLO</name>
<evidence type="ECO:0000313" key="2">
    <source>
        <dbReference type="EMBL" id="CAD7699548.1"/>
    </source>
</evidence>